<dbReference type="EMBL" id="CAVMJV010000036">
    <property type="protein sequence ID" value="CAK5078488.1"/>
    <property type="molecule type" value="Genomic_DNA"/>
</dbReference>
<keyword evidence="2" id="KW-1185">Reference proteome</keyword>
<comment type="caution">
    <text evidence="1">The sequence shown here is derived from an EMBL/GenBank/DDBJ whole genome shotgun (WGS) entry which is preliminary data.</text>
</comment>
<evidence type="ECO:0000313" key="2">
    <source>
        <dbReference type="Proteomes" id="UP001497535"/>
    </source>
</evidence>
<accession>A0ACB0ZJI4</accession>
<proteinExistence type="predicted"/>
<organism evidence="1 2">
    <name type="scientific">Meloidogyne enterolobii</name>
    <name type="common">Root-knot nematode worm</name>
    <name type="synonym">Meloidogyne mayaguensis</name>
    <dbReference type="NCBI Taxonomy" id="390850"/>
    <lineage>
        <taxon>Eukaryota</taxon>
        <taxon>Metazoa</taxon>
        <taxon>Ecdysozoa</taxon>
        <taxon>Nematoda</taxon>
        <taxon>Chromadorea</taxon>
        <taxon>Rhabditida</taxon>
        <taxon>Tylenchina</taxon>
        <taxon>Tylenchomorpha</taxon>
        <taxon>Tylenchoidea</taxon>
        <taxon>Meloidogynidae</taxon>
        <taxon>Meloidogyninae</taxon>
        <taxon>Meloidogyne</taxon>
    </lineage>
</organism>
<reference evidence="1" key="1">
    <citation type="submission" date="2023-11" db="EMBL/GenBank/DDBJ databases">
        <authorList>
            <person name="Poullet M."/>
        </authorList>
    </citation>
    <scope>NUCLEOTIDE SEQUENCE</scope>
    <source>
        <strain evidence="1">E1834</strain>
    </source>
</reference>
<evidence type="ECO:0000313" key="1">
    <source>
        <dbReference type="EMBL" id="CAK5078488.1"/>
    </source>
</evidence>
<gene>
    <name evidence="1" type="ORF">MENTE1834_LOCUS25543</name>
</gene>
<protein>
    <submittedName>
        <fullName evidence="1">Uncharacterized protein</fullName>
    </submittedName>
</protein>
<sequence length="235" mass="26755">MSTPSRRRLMRDFKKLQVPSKKIQKFQFKDDPPAGVSGAPTESIMHWEAVIFGPQDTPFEDGTFKLSLEFSEEYPNKPPQVKFVSKMFHPNVYADGSICLDILQNQWSPTYDVAAILTSIQSLLDEPNPNSPANSQAAQLYRENRREYEKRVHAIVEQSWMTFSNDDSDEAADQLETAREDNDSPHTAAEYEVGGEEDGVLDVTQSSFHEEENDEDEEEEGELRNNDTDNSVEQD</sequence>
<dbReference type="Proteomes" id="UP001497535">
    <property type="component" value="Unassembled WGS sequence"/>
</dbReference>
<name>A0ACB0ZJI4_MELEN</name>